<keyword evidence="1" id="KW-1133">Transmembrane helix</keyword>
<dbReference type="AlphaFoldDB" id="A0A1F6Y724"/>
<keyword evidence="1" id="KW-0472">Membrane</keyword>
<evidence type="ECO:0000313" key="4">
    <source>
        <dbReference type="Proteomes" id="UP000178645"/>
    </source>
</evidence>
<evidence type="ECO:0000313" key="3">
    <source>
        <dbReference type="EMBL" id="OGJ02171.1"/>
    </source>
</evidence>
<gene>
    <name evidence="3" type="ORF">A3G53_02150</name>
</gene>
<feature type="domain" description="DUF5652" evidence="2">
    <location>
        <begin position="17"/>
        <end position="65"/>
    </location>
</feature>
<comment type="caution">
    <text evidence="3">The sequence shown here is derived from an EMBL/GenBank/DDBJ whole genome shotgun (WGS) entry which is preliminary data.</text>
</comment>
<dbReference type="InterPro" id="IPR043712">
    <property type="entry name" value="DUF5652"/>
</dbReference>
<organism evidence="3 4">
    <name type="scientific">Candidatus Nomurabacteria bacterium RIFCSPLOWO2_12_FULL_44_11</name>
    <dbReference type="NCBI Taxonomy" id="1801796"/>
    <lineage>
        <taxon>Bacteria</taxon>
        <taxon>Candidatus Nomuraibacteriota</taxon>
    </lineage>
</organism>
<dbReference type="Pfam" id="PF18893">
    <property type="entry name" value="DUF5652"/>
    <property type="match status" value="1"/>
</dbReference>
<name>A0A1F6Y724_9BACT</name>
<keyword evidence="1" id="KW-0812">Transmembrane</keyword>
<dbReference type="Proteomes" id="UP000178645">
    <property type="component" value="Unassembled WGS sequence"/>
</dbReference>
<sequence>MNYIFGQSWSGPYVFGIILIMIWSLFWKGLALWHASKRSDKKWFIAILILNTFGVLEIIYLFHFVKIKWGELW</sequence>
<evidence type="ECO:0000256" key="1">
    <source>
        <dbReference type="SAM" id="Phobius"/>
    </source>
</evidence>
<dbReference type="EMBL" id="MFVU01000011">
    <property type="protein sequence ID" value="OGJ02171.1"/>
    <property type="molecule type" value="Genomic_DNA"/>
</dbReference>
<protein>
    <recommendedName>
        <fullName evidence="2">DUF5652 domain-containing protein</fullName>
    </recommendedName>
</protein>
<feature type="transmembrane region" description="Helical" evidence="1">
    <location>
        <begin position="43"/>
        <end position="65"/>
    </location>
</feature>
<reference evidence="3 4" key="1">
    <citation type="journal article" date="2016" name="Nat. Commun.">
        <title>Thousands of microbial genomes shed light on interconnected biogeochemical processes in an aquifer system.</title>
        <authorList>
            <person name="Anantharaman K."/>
            <person name="Brown C.T."/>
            <person name="Hug L.A."/>
            <person name="Sharon I."/>
            <person name="Castelle C.J."/>
            <person name="Probst A.J."/>
            <person name="Thomas B.C."/>
            <person name="Singh A."/>
            <person name="Wilkins M.J."/>
            <person name="Karaoz U."/>
            <person name="Brodie E.L."/>
            <person name="Williams K.H."/>
            <person name="Hubbard S.S."/>
            <person name="Banfield J.F."/>
        </authorList>
    </citation>
    <scope>NUCLEOTIDE SEQUENCE [LARGE SCALE GENOMIC DNA]</scope>
</reference>
<accession>A0A1F6Y724</accession>
<evidence type="ECO:0000259" key="2">
    <source>
        <dbReference type="Pfam" id="PF18893"/>
    </source>
</evidence>
<feature type="transmembrane region" description="Helical" evidence="1">
    <location>
        <begin position="12"/>
        <end position="31"/>
    </location>
</feature>
<proteinExistence type="predicted"/>